<organism evidence="1 2">
    <name type="scientific">Paraburkholderia ribeironis</name>
    <dbReference type="NCBI Taxonomy" id="1247936"/>
    <lineage>
        <taxon>Bacteria</taxon>
        <taxon>Pseudomonadati</taxon>
        <taxon>Pseudomonadota</taxon>
        <taxon>Betaproteobacteria</taxon>
        <taxon>Burkholderiales</taxon>
        <taxon>Burkholderiaceae</taxon>
        <taxon>Paraburkholderia</taxon>
    </lineage>
</organism>
<dbReference type="AlphaFoldDB" id="A0A1N7RK92"/>
<dbReference type="RefSeq" id="WP_094777828.1">
    <property type="nucleotide sequence ID" value="NZ_CYGX02000005.1"/>
</dbReference>
<evidence type="ECO:0000313" key="1">
    <source>
        <dbReference type="EMBL" id="SIT35474.1"/>
    </source>
</evidence>
<sequence length="145" mass="16525">MNKMDEVSGIAWPVVKDSEVLLKLFGRYPSFHDANVLSITMERAKRMRRYEPLNGPVDPHRLEFVDVILEVLHREDRPAAERIERPDYAITIALLDVRSADIDINAMLDDSFVSEISRLVRRRCACPGLNLGYVANVMIASLTDQ</sequence>
<gene>
    <name evidence="1" type="ORF">BN2475_50045</name>
</gene>
<dbReference type="OrthoDB" id="9034053at2"/>
<dbReference type="Proteomes" id="UP000187012">
    <property type="component" value="Unassembled WGS sequence"/>
</dbReference>
<keyword evidence="2" id="KW-1185">Reference proteome</keyword>
<proteinExistence type="predicted"/>
<name>A0A1N7RK92_9BURK</name>
<evidence type="ECO:0000313" key="2">
    <source>
        <dbReference type="Proteomes" id="UP000187012"/>
    </source>
</evidence>
<dbReference type="STRING" id="1247936.BN2475_50045"/>
<accession>A0A1N7RK92</accession>
<protein>
    <submittedName>
        <fullName evidence="1">Uncharacterized protein</fullName>
    </submittedName>
</protein>
<reference evidence="1 2" key="1">
    <citation type="submission" date="2016-12" db="EMBL/GenBank/DDBJ databases">
        <authorList>
            <person name="Song W.-J."/>
            <person name="Kurnit D.M."/>
        </authorList>
    </citation>
    <scope>NUCLEOTIDE SEQUENCE [LARGE SCALE GENOMIC DNA]</scope>
    <source>
        <strain evidence="1 2">STM7296</strain>
    </source>
</reference>
<dbReference type="EMBL" id="CYGX02000005">
    <property type="protein sequence ID" value="SIT35474.1"/>
    <property type="molecule type" value="Genomic_DNA"/>
</dbReference>